<keyword evidence="2" id="KW-0687">Ribonucleoprotein</keyword>
<keyword evidence="1" id="KW-0689">Ribosomal protein</keyword>
<feature type="compositionally biased region" description="Low complexity" evidence="3">
    <location>
        <begin position="144"/>
        <end position="157"/>
    </location>
</feature>
<sequence length="199" mass="21008">MSTKIRLMRMGKIRTPYFRIVVTDSRKARNGLSIEEIGRYVPGQEPSIIEVNSERALYWLGVGAQASEAVEALLKVTGDWQKFKGLPGTEGTLRFAAPKPHKSVAYEAAVKAAAAEPAEGATTLKKKAQEKLAAKANPVVEVSEPAAVATESEVSEPTSDASVSEVPAQDVAAEISSVTEAVEAVAEATETPEAEAAAE</sequence>
<reference evidence="4" key="1">
    <citation type="submission" date="2020-05" db="EMBL/GenBank/DDBJ databases">
        <authorList>
            <person name="Chiriac C."/>
            <person name="Salcher M."/>
            <person name="Ghai R."/>
            <person name="Kavagutti S V."/>
        </authorList>
    </citation>
    <scope>NUCLEOTIDE SEQUENCE</scope>
</reference>
<protein>
    <submittedName>
        <fullName evidence="4">Unannotated protein</fullName>
    </submittedName>
</protein>
<dbReference type="GO" id="GO:0003735">
    <property type="term" value="F:structural constituent of ribosome"/>
    <property type="evidence" value="ECO:0007669"/>
    <property type="project" value="InterPro"/>
</dbReference>
<dbReference type="GO" id="GO:0006412">
    <property type="term" value="P:translation"/>
    <property type="evidence" value="ECO:0007669"/>
    <property type="project" value="InterPro"/>
</dbReference>
<evidence type="ECO:0000256" key="2">
    <source>
        <dbReference type="ARBA" id="ARBA00023274"/>
    </source>
</evidence>
<accession>A0A6J7B2B4</accession>
<dbReference type="InterPro" id="IPR023803">
    <property type="entry name" value="Ribosomal_bS16_dom_sf"/>
</dbReference>
<dbReference type="PANTHER" id="PTHR12919">
    <property type="entry name" value="30S RIBOSOMAL PROTEIN S16"/>
    <property type="match status" value="1"/>
</dbReference>
<evidence type="ECO:0000256" key="3">
    <source>
        <dbReference type="SAM" id="MobiDB-lite"/>
    </source>
</evidence>
<dbReference type="EMBL" id="CAFAZZ010000001">
    <property type="protein sequence ID" value="CAB4839280.1"/>
    <property type="molecule type" value="Genomic_DNA"/>
</dbReference>
<dbReference type="GO" id="GO:0005737">
    <property type="term" value="C:cytoplasm"/>
    <property type="evidence" value="ECO:0007669"/>
    <property type="project" value="UniProtKB-ARBA"/>
</dbReference>
<organism evidence="4">
    <name type="scientific">freshwater metagenome</name>
    <dbReference type="NCBI Taxonomy" id="449393"/>
    <lineage>
        <taxon>unclassified sequences</taxon>
        <taxon>metagenomes</taxon>
        <taxon>ecological metagenomes</taxon>
    </lineage>
</organism>
<dbReference type="NCBIfam" id="NF011093">
    <property type="entry name" value="PRK14520.1"/>
    <property type="match status" value="1"/>
</dbReference>
<dbReference type="SUPFAM" id="SSF54565">
    <property type="entry name" value="Ribosomal protein S16"/>
    <property type="match status" value="1"/>
</dbReference>
<gene>
    <name evidence="4" type="ORF">UFOPK3243_00018</name>
</gene>
<dbReference type="HAMAP" id="MF_00385">
    <property type="entry name" value="Ribosomal_bS16"/>
    <property type="match status" value="1"/>
</dbReference>
<dbReference type="Gene3D" id="3.30.1320.10">
    <property type="match status" value="1"/>
</dbReference>
<dbReference type="PANTHER" id="PTHR12919:SF20">
    <property type="entry name" value="SMALL RIBOSOMAL SUBUNIT PROTEIN BS16M"/>
    <property type="match status" value="1"/>
</dbReference>
<evidence type="ECO:0000313" key="4">
    <source>
        <dbReference type="EMBL" id="CAB4839280.1"/>
    </source>
</evidence>
<dbReference type="InterPro" id="IPR000307">
    <property type="entry name" value="Ribosomal_bS16"/>
</dbReference>
<dbReference type="AlphaFoldDB" id="A0A6J7B2B4"/>
<evidence type="ECO:0000256" key="1">
    <source>
        <dbReference type="ARBA" id="ARBA00022980"/>
    </source>
</evidence>
<proteinExistence type="inferred from homology"/>
<dbReference type="GO" id="GO:0015935">
    <property type="term" value="C:small ribosomal subunit"/>
    <property type="evidence" value="ECO:0007669"/>
    <property type="project" value="TreeGrafter"/>
</dbReference>
<dbReference type="NCBIfam" id="TIGR00002">
    <property type="entry name" value="S16"/>
    <property type="match status" value="1"/>
</dbReference>
<name>A0A6J7B2B4_9ZZZZ</name>
<dbReference type="Pfam" id="PF00886">
    <property type="entry name" value="Ribosomal_S16"/>
    <property type="match status" value="1"/>
</dbReference>
<feature type="region of interest" description="Disordered" evidence="3">
    <location>
        <begin position="144"/>
        <end position="167"/>
    </location>
</feature>